<accession>A0ABW5U5G1</accession>
<evidence type="ECO:0008006" key="4">
    <source>
        <dbReference type="Google" id="ProtNLM"/>
    </source>
</evidence>
<dbReference type="RefSeq" id="WP_386375506.1">
    <property type="nucleotide sequence ID" value="NZ_JBHUMP010000017.1"/>
</dbReference>
<evidence type="ECO:0000313" key="3">
    <source>
        <dbReference type="Proteomes" id="UP001597474"/>
    </source>
</evidence>
<evidence type="ECO:0000256" key="1">
    <source>
        <dbReference type="SAM" id="Phobius"/>
    </source>
</evidence>
<feature type="transmembrane region" description="Helical" evidence="1">
    <location>
        <begin position="39"/>
        <end position="55"/>
    </location>
</feature>
<proteinExistence type="predicted"/>
<protein>
    <recommendedName>
        <fullName evidence="4">DUF3098 domain-containing protein</fullName>
    </recommendedName>
</protein>
<dbReference type="Proteomes" id="UP001597474">
    <property type="component" value="Unassembled WGS sequence"/>
</dbReference>
<gene>
    <name evidence="2" type="ORF">ACFSUD_15970</name>
</gene>
<reference evidence="3" key="1">
    <citation type="journal article" date="2019" name="Int. J. Syst. Evol. Microbiol.">
        <title>The Global Catalogue of Microorganisms (GCM) 10K type strain sequencing project: providing services to taxonomists for standard genome sequencing and annotation.</title>
        <authorList>
            <consortium name="The Broad Institute Genomics Platform"/>
            <consortium name="The Broad Institute Genome Sequencing Center for Infectious Disease"/>
            <person name="Wu L."/>
            <person name="Ma J."/>
        </authorList>
    </citation>
    <scope>NUCLEOTIDE SEQUENCE [LARGE SCALE GENOMIC DNA]</scope>
    <source>
        <strain evidence="3">TISTR 2562</strain>
    </source>
</reference>
<keyword evidence="1" id="KW-0812">Transmembrane</keyword>
<comment type="caution">
    <text evidence="2">The sequence shown here is derived from an EMBL/GenBank/DDBJ whole genome shotgun (WGS) entry which is preliminary data.</text>
</comment>
<name>A0ABW5U5G1_9RHOB</name>
<sequence length="65" mass="6888">MPRKHLFAILAIVIAAAGLTIWGASLLLDSGGASLQDGAFILLPVALISALALRIRQHGRSKREK</sequence>
<dbReference type="EMBL" id="JBHUMP010000017">
    <property type="protein sequence ID" value="MFD2741079.1"/>
    <property type="molecule type" value="Genomic_DNA"/>
</dbReference>
<keyword evidence="1" id="KW-1133">Transmembrane helix</keyword>
<organism evidence="2 3">
    <name type="scientific">Sulfitobacter aestuarii</name>
    <dbReference type="NCBI Taxonomy" id="2161676"/>
    <lineage>
        <taxon>Bacteria</taxon>
        <taxon>Pseudomonadati</taxon>
        <taxon>Pseudomonadota</taxon>
        <taxon>Alphaproteobacteria</taxon>
        <taxon>Rhodobacterales</taxon>
        <taxon>Roseobacteraceae</taxon>
        <taxon>Sulfitobacter</taxon>
    </lineage>
</organism>
<keyword evidence="3" id="KW-1185">Reference proteome</keyword>
<evidence type="ECO:0000313" key="2">
    <source>
        <dbReference type="EMBL" id="MFD2741079.1"/>
    </source>
</evidence>
<keyword evidence="1" id="KW-0472">Membrane</keyword>